<dbReference type="RefSeq" id="WP_128093757.1">
    <property type="nucleotide sequence ID" value="NZ_JBHEEN010000005.1"/>
</dbReference>
<dbReference type="EMBL" id="VZPE01000005">
    <property type="protein sequence ID" value="KAB0571075.1"/>
    <property type="molecule type" value="Genomic_DNA"/>
</dbReference>
<organism evidence="1">
    <name type="scientific">Brucella pituitosa</name>
    <dbReference type="NCBI Taxonomy" id="571256"/>
    <lineage>
        <taxon>Bacteria</taxon>
        <taxon>Pseudomonadati</taxon>
        <taxon>Pseudomonadota</taxon>
        <taxon>Alphaproteobacteria</taxon>
        <taxon>Hyphomicrobiales</taxon>
        <taxon>Brucellaceae</taxon>
        <taxon>Brucella/Ochrobactrum group</taxon>
        <taxon>Brucella</taxon>
    </lineage>
</organism>
<name>A0A643EZ43_9HYPH</name>
<protein>
    <submittedName>
        <fullName evidence="1">Uncharacterized protein</fullName>
    </submittedName>
</protein>
<accession>A0A643EZ43</accession>
<gene>
    <name evidence="1" type="ORF">F7Q93_14010</name>
</gene>
<reference evidence="1" key="1">
    <citation type="submission" date="2019-09" db="EMBL/GenBank/DDBJ databases">
        <title>Draft genome sequences of 48 bacterial type strains from the CCUG.</title>
        <authorList>
            <person name="Tunovic T."/>
            <person name="Pineiro-Iglesias B."/>
            <person name="Unosson C."/>
            <person name="Inganas E."/>
            <person name="Ohlen M."/>
            <person name="Cardew S."/>
            <person name="Jensie-Markopoulos S."/>
            <person name="Salva-Serra F."/>
            <person name="Jaen-Luchoro D."/>
            <person name="Karlsson R."/>
            <person name="Svensson-Stadler L."/>
            <person name="Chun J."/>
            <person name="Moore E."/>
        </authorList>
    </citation>
    <scope>NUCLEOTIDE SEQUENCE</scope>
    <source>
        <strain evidence="1">CCUG 50899</strain>
    </source>
</reference>
<sequence length="104" mass="11667">MTEHAIPAHAEGLSKNEQHLSDEACVRLEDLNGALWELKNMASIMDAMIERWLSLSLASKNKHGQYVFCLSAGLRDEILFATSDTRRRAFVAHADMLKALEVVQ</sequence>
<proteinExistence type="predicted"/>
<dbReference type="AlphaFoldDB" id="A0A643EZ43"/>
<comment type="caution">
    <text evidence="1">The sequence shown here is derived from an EMBL/GenBank/DDBJ whole genome shotgun (WGS) entry which is preliminary data.</text>
</comment>
<evidence type="ECO:0000313" key="1">
    <source>
        <dbReference type="EMBL" id="KAB0571075.1"/>
    </source>
</evidence>